<evidence type="ECO:0000256" key="3">
    <source>
        <dbReference type="ARBA" id="ARBA00022723"/>
    </source>
</evidence>
<comment type="cofactor">
    <cofactor evidence="1">
        <name>[4Fe-4S] cluster</name>
        <dbReference type="ChEBI" id="CHEBI:49883"/>
    </cofactor>
</comment>
<accession>A0ABQ6CJI9</accession>
<dbReference type="Proteomes" id="UP001156882">
    <property type="component" value="Unassembled WGS sequence"/>
</dbReference>
<evidence type="ECO:0000256" key="5">
    <source>
        <dbReference type="ARBA" id="ARBA00023014"/>
    </source>
</evidence>
<evidence type="ECO:0000256" key="4">
    <source>
        <dbReference type="ARBA" id="ARBA00023004"/>
    </source>
</evidence>
<protein>
    <recommendedName>
        <fullName evidence="6">B12-binding domain-containing protein</fullName>
    </recommendedName>
</protein>
<evidence type="ECO:0000256" key="1">
    <source>
        <dbReference type="ARBA" id="ARBA00001966"/>
    </source>
</evidence>
<organism evidence="7 8">
    <name type="scientific">Labrys miyagiensis</name>
    <dbReference type="NCBI Taxonomy" id="346912"/>
    <lineage>
        <taxon>Bacteria</taxon>
        <taxon>Pseudomonadati</taxon>
        <taxon>Pseudomonadota</taxon>
        <taxon>Alphaproteobacteria</taxon>
        <taxon>Hyphomicrobiales</taxon>
        <taxon>Xanthobacteraceae</taxon>
        <taxon>Labrys</taxon>
    </lineage>
</organism>
<keyword evidence="3" id="KW-0479">Metal-binding</keyword>
<reference evidence="8" key="1">
    <citation type="journal article" date="2019" name="Int. J. Syst. Evol. Microbiol.">
        <title>The Global Catalogue of Microorganisms (GCM) 10K type strain sequencing project: providing services to taxonomists for standard genome sequencing and annotation.</title>
        <authorList>
            <consortium name="The Broad Institute Genomics Platform"/>
            <consortium name="The Broad Institute Genome Sequencing Center for Infectious Disease"/>
            <person name="Wu L."/>
            <person name="Ma J."/>
        </authorList>
    </citation>
    <scope>NUCLEOTIDE SEQUENCE [LARGE SCALE GENOMIC DNA]</scope>
    <source>
        <strain evidence="8">NBRC 101365</strain>
    </source>
</reference>
<gene>
    <name evidence="7" type="ORF">GCM10007874_33470</name>
</gene>
<comment type="caution">
    <text evidence="7">The sequence shown here is derived from an EMBL/GenBank/DDBJ whole genome shotgun (WGS) entry which is preliminary data.</text>
</comment>
<keyword evidence="2" id="KW-0949">S-adenosyl-L-methionine</keyword>
<name>A0ABQ6CJI9_9HYPH</name>
<evidence type="ECO:0000256" key="2">
    <source>
        <dbReference type="ARBA" id="ARBA00022691"/>
    </source>
</evidence>
<dbReference type="InterPro" id="IPR051198">
    <property type="entry name" value="BchE-like"/>
</dbReference>
<keyword evidence="5" id="KW-0411">Iron-sulfur</keyword>
<dbReference type="InterPro" id="IPR006158">
    <property type="entry name" value="Cobalamin-bd"/>
</dbReference>
<keyword evidence="4" id="KW-0408">Iron</keyword>
<feature type="domain" description="B12-binding" evidence="6">
    <location>
        <begin position="1"/>
        <end position="55"/>
    </location>
</feature>
<evidence type="ECO:0000313" key="8">
    <source>
        <dbReference type="Proteomes" id="UP001156882"/>
    </source>
</evidence>
<keyword evidence="8" id="KW-1185">Reference proteome</keyword>
<dbReference type="PROSITE" id="PS51332">
    <property type="entry name" value="B12_BINDING"/>
    <property type="match status" value="1"/>
</dbReference>
<dbReference type="PANTHER" id="PTHR43409:SF7">
    <property type="entry name" value="BLL1977 PROTEIN"/>
    <property type="match status" value="1"/>
</dbReference>
<proteinExistence type="predicted"/>
<dbReference type="EMBL" id="BSPC01000028">
    <property type="protein sequence ID" value="GLS20330.1"/>
    <property type="molecule type" value="Genomic_DNA"/>
</dbReference>
<evidence type="ECO:0000313" key="7">
    <source>
        <dbReference type="EMBL" id="GLS20330.1"/>
    </source>
</evidence>
<dbReference type="Gene3D" id="3.40.50.280">
    <property type="entry name" value="Cobalamin-binding domain"/>
    <property type="match status" value="1"/>
</dbReference>
<evidence type="ECO:0000259" key="6">
    <source>
        <dbReference type="PROSITE" id="PS51332"/>
    </source>
</evidence>
<sequence>MAGITSHSTIGGHYPSLCHDELLQNFPEIDSVVRYEGEETLIELVDKLRAGQDWRDIDGIAYMRDAEVMATQARALVPDLDALPFPYRPFKPRTYRWFSDTAVACKSRLYPALLLLLDPHFLPHRTRQGRAGAQARESAVPV</sequence>
<dbReference type="PANTHER" id="PTHR43409">
    <property type="entry name" value="ANAEROBIC MAGNESIUM-PROTOPORPHYRIN IX MONOMETHYL ESTER CYCLASE-RELATED"/>
    <property type="match status" value="1"/>
</dbReference>